<gene>
    <name evidence="2" type="ORF">O181_038370</name>
</gene>
<feature type="compositionally biased region" description="Basic and acidic residues" evidence="1">
    <location>
        <begin position="10"/>
        <end position="30"/>
    </location>
</feature>
<reference evidence="2" key="1">
    <citation type="submission" date="2021-03" db="EMBL/GenBank/DDBJ databases">
        <title>Draft genome sequence of rust myrtle Austropuccinia psidii MF-1, a brazilian biotype.</title>
        <authorList>
            <person name="Quecine M.C."/>
            <person name="Pachon D.M.R."/>
            <person name="Bonatelli M.L."/>
            <person name="Correr F.H."/>
            <person name="Franceschini L.M."/>
            <person name="Leite T.F."/>
            <person name="Margarido G.R.A."/>
            <person name="Almeida C.A."/>
            <person name="Ferrarezi J.A."/>
            <person name="Labate C.A."/>
        </authorList>
    </citation>
    <scope>NUCLEOTIDE SEQUENCE</scope>
    <source>
        <strain evidence="2">MF-1</strain>
    </source>
</reference>
<comment type="caution">
    <text evidence="2">The sequence shown here is derived from an EMBL/GenBank/DDBJ whole genome shotgun (WGS) entry which is preliminary data.</text>
</comment>
<accession>A0A9Q3HE29</accession>
<dbReference type="AlphaFoldDB" id="A0A9Q3HE29"/>
<dbReference type="EMBL" id="AVOT02014837">
    <property type="protein sequence ID" value="MBW0498655.1"/>
    <property type="molecule type" value="Genomic_DNA"/>
</dbReference>
<name>A0A9Q3HE29_9BASI</name>
<keyword evidence="3" id="KW-1185">Reference proteome</keyword>
<evidence type="ECO:0000313" key="2">
    <source>
        <dbReference type="EMBL" id="MBW0498655.1"/>
    </source>
</evidence>
<feature type="region of interest" description="Disordered" evidence="1">
    <location>
        <begin position="1"/>
        <end position="69"/>
    </location>
</feature>
<protein>
    <submittedName>
        <fullName evidence="2">Uncharacterized protein</fullName>
    </submittedName>
</protein>
<organism evidence="2 3">
    <name type="scientific">Austropuccinia psidii MF-1</name>
    <dbReference type="NCBI Taxonomy" id="1389203"/>
    <lineage>
        <taxon>Eukaryota</taxon>
        <taxon>Fungi</taxon>
        <taxon>Dikarya</taxon>
        <taxon>Basidiomycota</taxon>
        <taxon>Pucciniomycotina</taxon>
        <taxon>Pucciniomycetes</taxon>
        <taxon>Pucciniales</taxon>
        <taxon>Sphaerophragmiaceae</taxon>
        <taxon>Austropuccinia</taxon>
    </lineage>
</organism>
<evidence type="ECO:0000256" key="1">
    <source>
        <dbReference type="SAM" id="MobiDB-lite"/>
    </source>
</evidence>
<feature type="compositionally biased region" description="Basic and acidic residues" evidence="1">
    <location>
        <begin position="51"/>
        <end position="69"/>
    </location>
</feature>
<dbReference type="Proteomes" id="UP000765509">
    <property type="component" value="Unassembled WGS sequence"/>
</dbReference>
<sequence>MHPAQSETNGEPRRDNLTMHEEGTWEHSEFTHPQMPMTQSMLDQSKMRHQRNQDCKAHNVEKSASQKEKQRWLKVELPQTFHGMRSELHAHYLFLLKVRDKNFYSLPAPLSTEEHKIATQFSGHLGYVPKDFFQ</sequence>
<evidence type="ECO:0000313" key="3">
    <source>
        <dbReference type="Proteomes" id="UP000765509"/>
    </source>
</evidence>
<proteinExistence type="predicted"/>